<evidence type="ECO:0000256" key="2">
    <source>
        <dbReference type="SAM" id="Phobius"/>
    </source>
</evidence>
<evidence type="ECO:0000313" key="4">
    <source>
        <dbReference type="EMBL" id="RIB00623.1"/>
    </source>
</evidence>
<keyword evidence="2" id="KW-1133">Transmembrane helix</keyword>
<proteinExistence type="predicted"/>
<dbReference type="STRING" id="44941.A0A397TZQ4"/>
<feature type="region of interest" description="Disordered" evidence="1">
    <location>
        <begin position="118"/>
        <end position="183"/>
    </location>
</feature>
<keyword evidence="2" id="KW-0812">Transmembrane</keyword>
<keyword evidence="2" id="KW-0472">Membrane</keyword>
<organism evidence="4 5">
    <name type="scientific">Gigaspora rosea</name>
    <dbReference type="NCBI Taxonomy" id="44941"/>
    <lineage>
        <taxon>Eukaryota</taxon>
        <taxon>Fungi</taxon>
        <taxon>Fungi incertae sedis</taxon>
        <taxon>Mucoromycota</taxon>
        <taxon>Glomeromycotina</taxon>
        <taxon>Glomeromycetes</taxon>
        <taxon>Diversisporales</taxon>
        <taxon>Gigasporaceae</taxon>
        <taxon>Gigaspora</taxon>
    </lineage>
</organism>
<feature type="compositionally biased region" description="Low complexity" evidence="1">
    <location>
        <begin position="139"/>
        <end position="183"/>
    </location>
</feature>
<keyword evidence="3" id="KW-0732">Signal</keyword>
<keyword evidence="5" id="KW-1185">Reference proteome</keyword>
<evidence type="ECO:0000313" key="5">
    <source>
        <dbReference type="Proteomes" id="UP000266673"/>
    </source>
</evidence>
<dbReference type="EMBL" id="QKWP01003857">
    <property type="protein sequence ID" value="RIB00623.1"/>
    <property type="molecule type" value="Genomic_DNA"/>
</dbReference>
<evidence type="ECO:0000256" key="3">
    <source>
        <dbReference type="SAM" id="SignalP"/>
    </source>
</evidence>
<comment type="caution">
    <text evidence="4">The sequence shown here is derived from an EMBL/GenBank/DDBJ whole genome shotgun (WGS) entry which is preliminary data.</text>
</comment>
<feature type="signal peptide" evidence="3">
    <location>
        <begin position="1"/>
        <end position="20"/>
    </location>
</feature>
<dbReference type="Proteomes" id="UP000266673">
    <property type="component" value="Unassembled WGS sequence"/>
</dbReference>
<evidence type="ECO:0008006" key="6">
    <source>
        <dbReference type="Google" id="ProtNLM"/>
    </source>
</evidence>
<protein>
    <recommendedName>
        <fullName evidence="6">Ser-Thr-rich glycosyl-phosphatidyl-inositol-anchored membrane family-domain-containing protein</fullName>
    </recommendedName>
</protein>
<dbReference type="OrthoDB" id="2317675at2759"/>
<name>A0A397TZQ4_9GLOM</name>
<evidence type="ECO:0000256" key="1">
    <source>
        <dbReference type="SAM" id="MobiDB-lite"/>
    </source>
</evidence>
<feature type="compositionally biased region" description="Low complexity" evidence="1">
    <location>
        <begin position="118"/>
        <end position="129"/>
    </location>
</feature>
<dbReference type="AlphaFoldDB" id="A0A397TZQ4"/>
<accession>A0A397TZQ4</accession>
<reference evidence="4 5" key="1">
    <citation type="submission" date="2018-06" db="EMBL/GenBank/DDBJ databases">
        <title>Comparative genomics reveals the genomic features of Rhizophagus irregularis, R. cerebriforme, R. diaphanum and Gigaspora rosea, and their symbiotic lifestyle signature.</title>
        <authorList>
            <person name="Morin E."/>
            <person name="San Clemente H."/>
            <person name="Chen E.C.H."/>
            <person name="De La Providencia I."/>
            <person name="Hainaut M."/>
            <person name="Kuo A."/>
            <person name="Kohler A."/>
            <person name="Murat C."/>
            <person name="Tang N."/>
            <person name="Roy S."/>
            <person name="Loubradou J."/>
            <person name="Henrissat B."/>
            <person name="Grigoriev I.V."/>
            <person name="Corradi N."/>
            <person name="Roux C."/>
            <person name="Martin F.M."/>
        </authorList>
    </citation>
    <scope>NUCLEOTIDE SEQUENCE [LARGE SCALE GENOMIC DNA]</scope>
    <source>
        <strain evidence="4 5">DAOM 194757</strain>
    </source>
</reference>
<feature type="transmembrane region" description="Helical" evidence="2">
    <location>
        <begin position="189"/>
        <end position="211"/>
    </location>
</feature>
<gene>
    <name evidence="4" type="ORF">C2G38_2150792</name>
</gene>
<sequence length="233" mass="23409">MSRLIHFLILFLAFIWSASAQVSAINSPPGSIANGATITITWSYTPQSNALPGTLSVIDNTTKNTVVISSSVNLASQSLSWTVNVPAGTYYLALNDGSGDKYSGTFIVFQVGGATPAAAPSSSPATPSTPATPAPAQVPVPSGYGAAPAVPSASGSPAAKAPAPVASNGPQAPSGASSPAQPQSSSNNVGIYIGIAVSGIVVGVIFSFVGYHAYKKHQDSKFIPTPGNADYNT</sequence>
<feature type="chain" id="PRO_5017245678" description="Ser-Thr-rich glycosyl-phosphatidyl-inositol-anchored membrane family-domain-containing protein" evidence="3">
    <location>
        <begin position="21"/>
        <end position="233"/>
    </location>
</feature>